<evidence type="ECO:0000313" key="3">
    <source>
        <dbReference type="Proteomes" id="UP001107558"/>
    </source>
</evidence>
<proteinExistence type="predicted"/>
<accession>A0A9J6BHP0</accession>
<keyword evidence="3" id="KW-1185">Reference proteome</keyword>
<sequence>MFSKIIFFFFLITINKITSENLFDLVLNFTEIEIHIPESTINCINQKVANLKNKKSDIKVESSSSAIQEIYENAEILCSENFETNIESSFDEIVNGLEGKKQNDNEVQDCLKFLLIKRNATGPLVETIKKNSLESFKNDKNCEEIEKKLTANEVGDRECIEKSPLFNGNIKANLMSIAYYDREIVEAEKIIYVEETKFHLEFHMNCLIEKENLK</sequence>
<evidence type="ECO:0000256" key="1">
    <source>
        <dbReference type="SAM" id="SignalP"/>
    </source>
</evidence>
<keyword evidence="1" id="KW-0732">Signal</keyword>
<reference evidence="2" key="1">
    <citation type="submission" date="2021-03" db="EMBL/GenBank/DDBJ databases">
        <title>Chromosome level genome of the anhydrobiotic midge Polypedilum vanderplanki.</title>
        <authorList>
            <person name="Yoshida Y."/>
            <person name="Kikawada T."/>
            <person name="Gusev O."/>
        </authorList>
    </citation>
    <scope>NUCLEOTIDE SEQUENCE</scope>
    <source>
        <strain evidence="2">NIAS01</strain>
        <tissue evidence="2">Whole body or cell culture</tissue>
    </source>
</reference>
<protein>
    <submittedName>
        <fullName evidence="2">Uncharacterized protein</fullName>
    </submittedName>
</protein>
<feature type="signal peptide" evidence="1">
    <location>
        <begin position="1"/>
        <end position="19"/>
    </location>
</feature>
<evidence type="ECO:0000313" key="2">
    <source>
        <dbReference type="EMBL" id="KAG5669348.1"/>
    </source>
</evidence>
<name>A0A9J6BHP0_POLVA</name>
<dbReference type="EMBL" id="JADBJN010000004">
    <property type="protein sequence ID" value="KAG5669348.1"/>
    <property type="molecule type" value="Genomic_DNA"/>
</dbReference>
<organism evidence="2 3">
    <name type="scientific">Polypedilum vanderplanki</name>
    <name type="common">Sleeping chironomid midge</name>
    <dbReference type="NCBI Taxonomy" id="319348"/>
    <lineage>
        <taxon>Eukaryota</taxon>
        <taxon>Metazoa</taxon>
        <taxon>Ecdysozoa</taxon>
        <taxon>Arthropoda</taxon>
        <taxon>Hexapoda</taxon>
        <taxon>Insecta</taxon>
        <taxon>Pterygota</taxon>
        <taxon>Neoptera</taxon>
        <taxon>Endopterygota</taxon>
        <taxon>Diptera</taxon>
        <taxon>Nematocera</taxon>
        <taxon>Chironomoidea</taxon>
        <taxon>Chironomidae</taxon>
        <taxon>Chironominae</taxon>
        <taxon>Polypedilum</taxon>
        <taxon>Polypedilum</taxon>
    </lineage>
</organism>
<gene>
    <name evidence="2" type="ORF">PVAND_017236</name>
</gene>
<dbReference type="Proteomes" id="UP001107558">
    <property type="component" value="Chromosome 4"/>
</dbReference>
<dbReference type="AlphaFoldDB" id="A0A9J6BHP0"/>
<comment type="caution">
    <text evidence="2">The sequence shown here is derived from an EMBL/GenBank/DDBJ whole genome shotgun (WGS) entry which is preliminary data.</text>
</comment>
<feature type="chain" id="PRO_5039921225" evidence="1">
    <location>
        <begin position="20"/>
        <end position="214"/>
    </location>
</feature>